<dbReference type="AlphaFoldDB" id="A0A4E0PVP9"/>
<dbReference type="SMART" id="SM00481">
    <property type="entry name" value="POLIIIAc"/>
    <property type="match status" value="1"/>
</dbReference>
<dbReference type="PANTHER" id="PTHR42924:SF18">
    <property type="entry name" value="POLYMERASE_HISTIDINOL PHOSPHATASE N-TERMINAL DOMAIN-CONTAINING PROTEIN"/>
    <property type="match status" value="1"/>
</dbReference>
<evidence type="ECO:0000259" key="1">
    <source>
        <dbReference type="SMART" id="SM00481"/>
    </source>
</evidence>
<protein>
    <submittedName>
        <fullName evidence="2">PHP domain-containing protein</fullName>
    </submittedName>
</protein>
<proteinExistence type="predicted"/>
<name>A0A4E0PVP9_9EURY</name>
<dbReference type="Gene3D" id="3.20.20.140">
    <property type="entry name" value="Metal-dependent hydrolases"/>
    <property type="match status" value="1"/>
</dbReference>
<dbReference type="CDD" id="cd07432">
    <property type="entry name" value="PHP_HisPPase"/>
    <property type="match status" value="1"/>
</dbReference>
<dbReference type="Proteomes" id="UP000297295">
    <property type="component" value="Unassembled WGS sequence"/>
</dbReference>
<organism evidence="2 3">
    <name type="scientific">Methanolobus halotolerans</name>
    <dbReference type="NCBI Taxonomy" id="2052935"/>
    <lineage>
        <taxon>Archaea</taxon>
        <taxon>Methanobacteriati</taxon>
        <taxon>Methanobacteriota</taxon>
        <taxon>Stenosarchaea group</taxon>
        <taxon>Methanomicrobia</taxon>
        <taxon>Methanosarcinales</taxon>
        <taxon>Methanosarcinaceae</taxon>
        <taxon>Methanolobus</taxon>
    </lineage>
</organism>
<dbReference type="InterPro" id="IPR003141">
    <property type="entry name" value="Pol/His_phosphatase_N"/>
</dbReference>
<keyword evidence="3" id="KW-1185">Reference proteome</keyword>
<sequence length="335" mass="38847">MFRRKDINKQRIISSERAAELLENGWHRADLHVHTCCSYDVPPARSMHPENLLLKGKSRGMDYITFTDHDTVKAYDLLGWKTKNLVTGVEVSIKDLENVGHTIHVNVFGFDKQQYSEFDRLVKKESNIYSLIDYLKSNDLPYMYNHPFWFKLSDKPNIPIIPELARHFPVIEYNIQDLKQKNIFSMLLAKYYGKGMAVTTDSHTGGIGKAYTIAEGEDFHEYYNNIRKGRSYMIMDDPSWKHLTREMNAWIELVFSMEKEIREEMGFTSGVGKIDRLVDIFDRYGLSHHQKINGAMMNVMKLISRSGLPVFMYMLSKQPQVSRIGKTVNVLSGIT</sequence>
<feature type="domain" description="Polymerase/histidinol phosphatase N-terminal" evidence="1">
    <location>
        <begin position="29"/>
        <end position="95"/>
    </location>
</feature>
<gene>
    <name evidence="2" type="ORF">CUN85_07600</name>
</gene>
<dbReference type="PANTHER" id="PTHR42924">
    <property type="entry name" value="EXONUCLEASE"/>
    <property type="match status" value="1"/>
</dbReference>
<dbReference type="OrthoDB" id="131235at2157"/>
<dbReference type="InterPro" id="IPR016195">
    <property type="entry name" value="Pol/histidinol_Pase-like"/>
</dbReference>
<dbReference type="SUPFAM" id="SSF89550">
    <property type="entry name" value="PHP domain-like"/>
    <property type="match status" value="1"/>
</dbReference>
<comment type="caution">
    <text evidence="2">The sequence shown here is derived from an EMBL/GenBank/DDBJ whole genome shotgun (WGS) entry which is preliminary data.</text>
</comment>
<dbReference type="InterPro" id="IPR052018">
    <property type="entry name" value="PHP_domain"/>
</dbReference>
<accession>A0A4E0PVP9</accession>
<evidence type="ECO:0000313" key="2">
    <source>
        <dbReference type="EMBL" id="TGC09219.1"/>
    </source>
</evidence>
<dbReference type="GO" id="GO:0004534">
    <property type="term" value="F:5'-3' RNA exonuclease activity"/>
    <property type="evidence" value="ECO:0007669"/>
    <property type="project" value="TreeGrafter"/>
</dbReference>
<evidence type="ECO:0000313" key="3">
    <source>
        <dbReference type="Proteomes" id="UP000297295"/>
    </source>
</evidence>
<dbReference type="EMBL" id="PGGK01000006">
    <property type="protein sequence ID" value="TGC09219.1"/>
    <property type="molecule type" value="Genomic_DNA"/>
</dbReference>
<reference evidence="2 3" key="1">
    <citation type="submission" date="2017-11" db="EMBL/GenBank/DDBJ databases">
        <title>Isolation and Characterization of Methanogenic Archaea from Saline Meromictic Lake at Siberia.</title>
        <authorList>
            <person name="Shen Y."/>
            <person name="Huang H.-H."/>
            <person name="Lai M.-C."/>
            <person name="Chen S.-C."/>
        </authorList>
    </citation>
    <scope>NUCLEOTIDE SEQUENCE [LARGE SCALE GENOMIC DNA]</scope>
    <source>
        <strain evidence="2 3">SY-01</strain>
    </source>
</reference>
<dbReference type="GO" id="GO:0035312">
    <property type="term" value="F:5'-3' DNA exonuclease activity"/>
    <property type="evidence" value="ECO:0007669"/>
    <property type="project" value="TreeGrafter"/>
</dbReference>